<keyword evidence="6" id="KW-0067">ATP-binding</keyword>
<dbReference type="GO" id="GO:0004674">
    <property type="term" value="F:protein serine/threonine kinase activity"/>
    <property type="evidence" value="ECO:0007669"/>
    <property type="project" value="UniProtKB-KW"/>
</dbReference>
<sequence length="643" mass="72014">MRTRNSSLASMASALCFFLLTFLSSLSLISSQYVLPQRYFINCGSNSKINFTGRNFVGDVNPSEFFVSGGHIAVENNNTAINTPPIYRTARVFAKKLSYELEAEENNTFVMVRLHFSPFSSNEFQLSYSKVDVSVSGFSLLSKFSIGNMTVIREFIIPIGLDRRFTIEFTPSHGSSSAFVNAIEAFTTPSDLFKPGVSYPRISPAGKIDDLENFESAYAFNPIYRVNVGGQTIGVDLDTLRRTWTPDDSFIYSNEPAQKVTFNGSINYYLGVASSDDAPDDVYKTAKQLNNRFVNITWNFDVNENAMYLVRAHFCDIISRALINSNDDFNFFVYSHHKEEIRPVSRMQALKAPFYVDLVVEPDFSGLVNISIGAIPGSNQPVFLNGVEIMELLKKSGVPDLANIEKKVTSVFIMVVCVLAGLALLLLLLAGFFIGSRCGKLKQVVVGAKSESHVVPSYGRSSYTSINVDFTVNHPSPKLELNLRKSDVYSFGVVLLEVLCARPAFDHKLPLEEVNLADWAIKKLKNGNVEKIIDPFLKDTICPYSLRKFIEIVERCLKQTGDERPIMVDVLWYLEYVLKLQLMSVDKESYDGSTINTSLQLPMSIIDRLPSQLNDESNVDDNLVLSYVSESQVFSQLKLEEVQ</sequence>
<dbReference type="GO" id="GO:0004714">
    <property type="term" value="F:transmembrane receptor protein tyrosine kinase activity"/>
    <property type="evidence" value="ECO:0007669"/>
    <property type="project" value="InterPro"/>
</dbReference>
<reference evidence="11 12" key="1">
    <citation type="submission" date="2022-01" db="EMBL/GenBank/DDBJ databases">
        <authorList>
            <person name="Xiong W."/>
            <person name="Schranz E."/>
        </authorList>
    </citation>
    <scope>NUCLEOTIDE SEQUENCE [LARGE SCALE GENOMIC DNA]</scope>
</reference>
<name>A0AAU9MAQ0_9ASTR</name>
<dbReference type="InterPro" id="IPR011009">
    <property type="entry name" value="Kinase-like_dom_sf"/>
</dbReference>
<keyword evidence="12" id="KW-1185">Reference proteome</keyword>
<dbReference type="PROSITE" id="PS00307">
    <property type="entry name" value="LECTIN_LEGUME_BETA"/>
    <property type="match status" value="1"/>
</dbReference>
<dbReference type="Pfam" id="PF12819">
    <property type="entry name" value="Malectin_like"/>
    <property type="match status" value="1"/>
</dbReference>
<dbReference type="AlphaFoldDB" id="A0AAU9MAQ0"/>
<dbReference type="InterPro" id="IPR024788">
    <property type="entry name" value="Malectin-like_Carb-bd_dom"/>
</dbReference>
<feature type="chain" id="PRO_5043325429" description="Malectin-like domain-containing protein" evidence="9">
    <location>
        <begin position="32"/>
        <end position="643"/>
    </location>
</feature>
<keyword evidence="5" id="KW-0547">Nucleotide-binding</keyword>
<evidence type="ECO:0000256" key="1">
    <source>
        <dbReference type="ARBA" id="ARBA00004479"/>
    </source>
</evidence>
<dbReference type="Gene3D" id="2.60.120.430">
    <property type="entry name" value="Galactose-binding lectin"/>
    <property type="match status" value="2"/>
</dbReference>
<evidence type="ECO:0000256" key="5">
    <source>
        <dbReference type="ARBA" id="ARBA00022741"/>
    </source>
</evidence>
<keyword evidence="8" id="KW-0472">Membrane</keyword>
<evidence type="ECO:0000256" key="6">
    <source>
        <dbReference type="ARBA" id="ARBA00022840"/>
    </source>
</evidence>
<keyword evidence="8" id="KW-0812">Transmembrane</keyword>
<evidence type="ECO:0000259" key="10">
    <source>
        <dbReference type="Pfam" id="PF12819"/>
    </source>
</evidence>
<keyword evidence="2" id="KW-0723">Serine/threonine-protein kinase</keyword>
<accession>A0AAU9MAQ0</accession>
<keyword evidence="3" id="KW-0808">Transferase</keyword>
<feature type="domain" description="Malectin-like" evidence="10">
    <location>
        <begin position="41"/>
        <end position="391"/>
    </location>
</feature>
<keyword evidence="8" id="KW-1133">Transmembrane helix</keyword>
<organism evidence="11 12">
    <name type="scientific">Lactuca virosa</name>
    <dbReference type="NCBI Taxonomy" id="75947"/>
    <lineage>
        <taxon>Eukaryota</taxon>
        <taxon>Viridiplantae</taxon>
        <taxon>Streptophyta</taxon>
        <taxon>Embryophyta</taxon>
        <taxon>Tracheophyta</taxon>
        <taxon>Spermatophyta</taxon>
        <taxon>Magnoliopsida</taxon>
        <taxon>eudicotyledons</taxon>
        <taxon>Gunneridae</taxon>
        <taxon>Pentapetalae</taxon>
        <taxon>asterids</taxon>
        <taxon>campanulids</taxon>
        <taxon>Asterales</taxon>
        <taxon>Asteraceae</taxon>
        <taxon>Cichorioideae</taxon>
        <taxon>Cichorieae</taxon>
        <taxon>Lactucinae</taxon>
        <taxon>Lactuca</taxon>
    </lineage>
</organism>
<dbReference type="Gene3D" id="1.10.510.10">
    <property type="entry name" value="Transferase(Phosphotransferase) domain 1"/>
    <property type="match status" value="1"/>
</dbReference>
<gene>
    <name evidence="11" type="ORF">LVIROSA_LOCUS8588</name>
</gene>
<evidence type="ECO:0000256" key="7">
    <source>
        <dbReference type="ARBA" id="ARBA00023180"/>
    </source>
</evidence>
<evidence type="ECO:0000256" key="4">
    <source>
        <dbReference type="ARBA" id="ARBA00022734"/>
    </source>
</evidence>
<dbReference type="PANTHER" id="PTHR34590">
    <property type="entry name" value="OS03G0124300 PROTEIN-RELATED"/>
    <property type="match status" value="1"/>
</dbReference>
<evidence type="ECO:0000256" key="9">
    <source>
        <dbReference type="SAM" id="SignalP"/>
    </source>
</evidence>
<comment type="subcellular location">
    <subcellularLocation>
        <location evidence="1">Membrane</location>
        <topology evidence="1">Single-pass type I membrane protein</topology>
    </subcellularLocation>
</comment>
<keyword evidence="2" id="KW-0418">Kinase</keyword>
<dbReference type="InterPro" id="IPR045272">
    <property type="entry name" value="ANXUR1/2-like"/>
</dbReference>
<dbReference type="SUPFAM" id="SSF56112">
    <property type="entry name" value="Protein kinase-like (PK-like)"/>
    <property type="match status" value="1"/>
</dbReference>
<evidence type="ECO:0000256" key="8">
    <source>
        <dbReference type="SAM" id="Phobius"/>
    </source>
</evidence>
<dbReference type="EMBL" id="CAKMRJ010001112">
    <property type="protein sequence ID" value="CAH1421174.1"/>
    <property type="molecule type" value="Genomic_DNA"/>
</dbReference>
<feature type="signal peptide" evidence="9">
    <location>
        <begin position="1"/>
        <end position="31"/>
    </location>
</feature>
<keyword evidence="9" id="KW-0732">Signal</keyword>
<dbReference type="GO" id="GO:0005524">
    <property type="term" value="F:ATP binding"/>
    <property type="evidence" value="ECO:0007669"/>
    <property type="project" value="UniProtKB-KW"/>
</dbReference>
<dbReference type="InterPro" id="IPR019825">
    <property type="entry name" value="Lectin_legB_Mn/Ca_BS"/>
</dbReference>
<comment type="caution">
    <text evidence="11">The sequence shown here is derived from an EMBL/GenBank/DDBJ whole genome shotgun (WGS) entry which is preliminary data.</text>
</comment>
<evidence type="ECO:0000256" key="3">
    <source>
        <dbReference type="ARBA" id="ARBA00022679"/>
    </source>
</evidence>
<protein>
    <recommendedName>
        <fullName evidence="10">Malectin-like domain-containing protein</fullName>
    </recommendedName>
</protein>
<keyword evidence="4" id="KW-0430">Lectin</keyword>
<dbReference type="GO" id="GO:0016020">
    <property type="term" value="C:membrane"/>
    <property type="evidence" value="ECO:0007669"/>
    <property type="project" value="UniProtKB-SubCell"/>
</dbReference>
<evidence type="ECO:0000256" key="2">
    <source>
        <dbReference type="ARBA" id="ARBA00022527"/>
    </source>
</evidence>
<dbReference type="GO" id="GO:0030246">
    <property type="term" value="F:carbohydrate binding"/>
    <property type="evidence" value="ECO:0007669"/>
    <property type="project" value="UniProtKB-KW"/>
</dbReference>
<dbReference type="PANTHER" id="PTHR34590:SF18">
    <property type="entry name" value="MALECTIN-LIKE DOMAIN-CONTAINING PROTEIN"/>
    <property type="match status" value="1"/>
</dbReference>
<evidence type="ECO:0000313" key="11">
    <source>
        <dbReference type="EMBL" id="CAH1421174.1"/>
    </source>
</evidence>
<keyword evidence="7" id="KW-0325">Glycoprotein</keyword>
<feature type="transmembrane region" description="Helical" evidence="8">
    <location>
        <begin position="411"/>
        <end position="434"/>
    </location>
</feature>
<evidence type="ECO:0000313" key="12">
    <source>
        <dbReference type="Proteomes" id="UP001157418"/>
    </source>
</evidence>
<dbReference type="Proteomes" id="UP001157418">
    <property type="component" value="Unassembled WGS sequence"/>
</dbReference>
<proteinExistence type="predicted"/>